<name>A0A2P4YJV9_9STRA</name>
<organism evidence="3 4">
    <name type="scientific">Phytophthora palmivora</name>
    <dbReference type="NCBI Taxonomy" id="4796"/>
    <lineage>
        <taxon>Eukaryota</taxon>
        <taxon>Sar</taxon>
        <taxon>Stramenopiles</taxon>
        <taxon>Oomycota</taxon>
        <taxon>Peronosporomycetes</taxon>
        <taxon>Peronosporales</taxon>
        <taxon>Peronosporaceae</taxon>
        <taxon>Phytophthora</taxon>
    </lineage>
</organism>
<reference evidence="3 4" key="1">
    <citation type="journal article" date="2017" name="Genome Biol. Evol.">
        <title>Phytophthora megakarya and P. palmivora, closely related causal agents of cacao black pod rot, underwent increases in genome sizes and gene numbers by different mechanisms.</title>
        <authorList>
            <person name="Ali S.S."/>
            <person name="Shao J."/>
            <person name="Lary D.J."/>
            <person name="Kronmiller B."/>
            <person name="Shen D."/>
            <person name="Strem M.D."/>
            <person name="Amoako-Attah I."/>
            <person name="Akrofi A.Y."/>
            <person name="Begoude B.A."/>
            <person name="Ten Hoopen G.M."/>
            <person name="Coulibaly K."/>
            <person name="Kebe B.I."/>
            <person name="Melnick R.L."/>
            <person name="Guiltinan M.J."/>
            <person name="Tyler B.M."/>
            <person name="Meinhardt L.W."/>
            <person name="Bailey B.A."/>
        </authorList>
    </citation>
    <scope>NUCLEOTIDE SEQUENCE [LARGE SCALE GENOMIC DNA]</scope>
    <source>
        <strain evidence="4">sbr112.9</strain>
    </source>
</reference>
<keyword evidence="4" id="KW-1185">Reference proteome</keyword>
<protein>
    <recommendedName>
        <fullName evidence="2">Retrotransposon gag domain-containing protein</fullName>
    </recommendedName>
</protein>
<feature type="region of interest" description="Disordered" evidence="1">
    <location>
        <begin position="195"/>
        <end position="222"/>
    </location>
</feature>
<sequence>MPANAQLLAEIDRLTKHWQNAHLFQVENARRVNNIIIEYTSTCLPRMAGSSVEKLASGPFLHRSSTTTSKEHTWGIFCEHVLQHFEPSKYQTGLREKLQRLKQTADIESYNSEYSALVFRVEGMSKYEIIHRIDDEHDRKERQETKKLNNLAVGKGRFEPMTDSNRMEGRTCYFYEKLEHVKDNCFLWKKDHEKQGRDQPHRLSSRPSDVGSLSPCPTWEVG</sequence>
<evidence type="ECO:0000313" key="3">
    <source>
        <dbReference type="EMBL" id="POM78090.1"/>
    </source>
</evidence>
<comment type="caution">
    <text evidence="3">The sequence shown here is derived from an EMBL/GenBank/DDBJ whole genome shotgun (WGS) entry which is preliminary data.</text>
</comment>
<gene>
    <name evidence="3" type="ORF">PHPALM_4428</name>
</gene>
<evidence type="ECO:0000256" key="1">
    <source>
        <dbReference type="SAM" id="MobiDB-lite"/>
    </source>
</evidence>
<dbReference type="Pfam" id="PF03732">
    <property type="entry name" value="Retrotrans_gag"/>
    <property type="match status" value="1"/>
</dbReference>
<evidence type="ECO:0000313" key="4">
    <source>
        <dbReference type="Proteomes" id="UP000237271"/>
    </source>
</evidence>
<dbReference type="AlphaFoldDB" id="A0A2P4YJV9"/>
<accession>A0A2P4YJV9</accession>
<evidence type="ECO:0000259" key="2">
    <source>
        <dbReference type="Pfam" id="PF03732"/>
    </source>
</evidence>
<dbReference type="EMBL" id="NCKW01002167">
    <property type="protein sequence ID" value="POM78090.1"/>
    <property type="molecule type" value="Genomic_DNA"/>
</dbReference>
<dbReference type="InterPro" id="IPR005162">
    <property type="entry name" value="Retrotrans_gag_dom"/>
</dbReference>
<proteinExistence type="predicted"/>
<feature type="domain" description="Retrotransposon gag" evidence="2">
    <location>
        <begin position="65"/>
        <end position="132"/>
    </location>
</feature>
<dbReference type="Proteomes" id="UP000237271">
    <property type="component" value="Unassembled WGS sequence"/>
</dbReference>